<keyword evidence="4 10" id="KW-1133">Transmembrane helix</keyword>
<evidence type="ECO:0000256" key="2">
    <source>
        <dbReference type="ARBA" id="ARBA00022475"/>
    </source>
</evidence>
<keyword evidence="5 10" id="KW-0472">Membrane</keyword>
<dbReference type="PANTHER" id="PTHR47371:SF3">
    <property type="entry name" value="PHOSPHOGLYCEROL TRANSFERASE I"/>
    <property type="match status" value="1"/>
</dbReference>
<keyword evidence="7" id="KW-0464">Manganese</keyword>
<feature type="transmembrane region" description="Helical" evidence="10">
    <location>
        <begin position="154"/>
        <end position="171"/>
    </location>
</feature>
<evidence type="ECO:0000256" key="7">
    <source>
        <dbReference type="PIRSR" id="PIRSR005091-2"/>
    </source>
</evidence>
<evidence type="ECO:0000259" key="11">
    <source>
        <dbReference type="Pfam" id="PF00884"/>
    </source>
</evidence>
<organism evidence="12 13">
    <name type="scientific">Winogradskyella thalassocola</name>
    <dbReference type="NCBI Taxonomy" id="262004"/>
    <lineage>
        <taxon>Bacteria</taxon>
        <taxon>Pseudomonadati</taxon>
        <taxon>Bacteroidota</taxon>
        <taxon>Flavobacteriia</taxon>
        <taxon>Flavobacteriales</taxon>
        <taxon>Flavobacteriaceae</taxon>
        <taxon>Winogradskyella</taxon>
    </lineage>
</organism>
<dbReference type="PIRSF" id="PIRSF005091">
    <property type="entry name" value="Mmb_sulf_HI1246"/>
    <property type="match status" value="1"/>
</dbReference>
<feature type="binding site" evidence="7">
    <location>
        <position position="457"/>
    </location>
    <ligand>
        <name>substrate</name>
    </ligand>
</feature>
<dbReference type="AlphaFoldDB" id="A0A1G8AWC7"/>
<feature type="binding site" evidence="8">
    <location>
        <position position="296"/>
    </location>
    <ligand>
        <name>Mn(2+)</name>
        <dbReference type="ChEBI" id="CHEBI:29035"/>
    </ligand>
</feature>
<feature type="transmembrane region" description="Helical" evidence="10">
    <location>
        <begin position="102"/>
        <end position="122"/>
    </location>
</feature>
<dbReference type="Pfam" id="PF00884">
    <property type="entry name" value="Sulfatase"/>
    <property type="match status" value="1"/>
</dbReference>
<feature type="binding site" evidence="8">
    <location>
        <position position="511"/>
    </location>
    <ligand>
        <name>Mn(2+)</name>
        <dbReference type="ChEBI" id="CHEBI:29035"/>
    </ligand>
</feature>
<feature type="domain" description="Sulfatase N-terminal" evidence="11">
    <location>
        <begin position="288"/>
        <end position="565"/>
    </location>
</feature>
<dbReference type="GO" id="GO:0005886">
    <property type="term" value="C:plasma membrane"/>
    <property type="evidence" value="ECO:0007669"/>
    <property type="project" value="UniProtKB-SubCell"/>
</dbReference>
<dbReference type="SUPFAM" id="SSF53649">
    <property type="entry name" value="Alkaline phosphatase-like"/>
    <property type="match status" value="1"/>
</dbReference>
<feature type="transmembrane region" description="Helical" evidence="10">
    <location>
        <begin position="72"/>
        <end position="90"/>
    </location>
</feature>
<name>A0A1G8AWC7_9FLAO</name>
<dbReference type="STRING" id="262004.SAMN04489796_10237"/>
<dbReference type="InterPro" id="IPR050448">
    <property type="entry name" value="OpgB/LTA_synthase_biosynth"/>
</dbReference>
<evidence type="ECO:0000256" key="8">
    <source>
        <dbReference type="PIRSR" id="PIRSR005091-3"/>
    </source>
</evidence>
<evidence type="ECO:0000256" key="10">
    <source>
        <dbReference type="SAM" id="Phobius"/>
    </source>
</evidence>
<reference evidence="13" key="1">
    <citation type="submission" date="2016-10" db="EMBL/GenBank/DDBJ databases">
        <authorList>
            <person name="Varghese N."/>
            <person name="Submissions S."/>
        </authorList>
    </citation>
    <scope>NUCLEOTIDE SEQUENCE [LARGE SCALE GENOMIC DNA]</scope>
    <source>
        <strain evidence="13">DSM 15363</strain>
    </source>
</reference>
<feature type="transmembrane region" description="Helical" evidence="10">
    <location>
        <begin position="191"/>
        <end position="212"/>
    </location>
</feature>
<comment type="subcellular location">
    <subcellularLocation>
        <location evidence="1">Cell membrane</location>
        <topology evidence="1">Multi-pass membrane protein</topology>
    </subcellularLocation>
</comment>
<proteinExistence type="predicted"/>
<sequence length="661" mass="76682">MASCHQLLITLNNSVYRFQEYKVFFYRLLLVYVFYFIARVLFLIYNFDLLHVESVTEFLKIQYHGLTFDTTAILYVNSLFMLMSFLPFFINTKKSYQKLLFYIYFVTNLIAYAINFVDLIYYKYTFSRTTIVVVDVLKHETDKGSMFFRFLIDYWHVFLLFGLSAALWVYLYKKVKVRTIESPKLRTKGGLIYALQSLVVFCIITVLAIGGIRGGDFRKSTRPINLVDANRHVQKIEQADLVLNSPFAFIRTINANSFKKVSYKMDQAIVDNYVQPIKHYSNNQKSKPNIVLIITESLGREYLGAFNTEYDIPNYEGYTPFLDSLASKSLIFPNAYANGSKSIHGMSSVLSGIPSFKDAFTSSAYSKQDIQSLVSILNEEGYNTAFFHGAARGSMGFLGFSNILGFDSYLGREDYNNDDDFDGSWGIWDEPFLQYMKEEIDDMETPFFATVFTVSSHEPYVIPEKYEGQFPVGNVPMHKTVGYTDYAFKRFFEESKKEDWFNNTIFILTADHSNQVYYKDMYYKPMNRHTVPILIYKPDNSMAGVNMDLAQQIDIYPTVLDMIGYQKPFRSWGRSLVDPTNSTIPFAINYNSSYYRFQMGNYICIFDGGKATGFYDILDKGLEKNLIENKNSEMSKIEDICKAYIKDYYDRIIDKKLSSIE</sequence>
<gene>
    <name evidence="12" type="ORF">SAMN04489796_10237</name>
</gene>
<dbReference type="GO" id="GO:0016740">
    <property type="term" value="F:transferase activity"/>
    <property type="evidence" value="ECO:0007669"/>
    <property type="project" value="UniProtKB-KW"/>
</dbReference>
<evidence type="ECO:0000256" key="6">
    <source>
        <dbReference type="PIRSR" id="PIRSR005091-1"/>
    </source>
</evidence>
<evidence type="ECO:0000256" key="3">
    <source>
        <dbReference type="ARBA" id="ARBA00022692"/>
    </source>
</evidence>
<dbReference type="OrthoDB" id="9777768at2"/>
<feature type="active site" evidence="6">
    <location>
        <position position="342"/>
    </location>
</feature>
<dbReference type="CDD" id="cd16015">
    <property type="entry name" value="LTA_synthase"/>
    <property type="match status" value="1"/>
</dbReference>
<dbReference type="EMBL" id="FNCZ01000002">
    <property type="protein sequence ID" value="SDH25207.1"/>
    <property type="molecule type" value="Genomic_DNA"/>
</dbReference>
<dbReference type="GO" id="GO:0046872">
    <property type="term" value="F:metal ion binding"/>
    <property type="evidence" value="ECO:0007669"/>
    <property type="project" value="UniProtKB-KW"/>
</dbReference>
<feature type="modified residue" description="3-oxoalanine (Ser)" evidence="9">
    <location>
        <position position="342"/>
    </location>
</feature>
<dbReference type="Proteomes" id="UP000199492">
    <property type="component" value="Unassembled WGS sequence"/>
</dbReference>
<accession>A0A1G8AWC7</accession>
<dbReference type="PANTHER" id="PTHR47371">
    <property type="entry name" value="LIPOTEICHOIC ACID SYNTHASE"/>
    <property type="match status" value="1"/>
</dbReference>
<dbReference type="RefSeq" id="WP_092466936.1">
    <property type="nucleotide sequence ID" value="NZ_FNCZ01000002.1"/>
</dbReference>
<dbReference type="InterPro" id="IPR017850">
    <property type="entry name" value="Alkaline_phosphatase_core_sf"/>
</dbReference>
<dbReference type="Gene3D" id="3.30.1120.80">
    <property type="match status" value="1"/>
</dbReference>
<protein>
    <submittedName>
        <fullName evidence="12">Phosphoglycerol transferase MdoB</fullName>
    </submittedName>
</protein>
<evidence type="ECO:0000256" key="9">
    <source>
        <dbReference type="PIRSR" id="PIRSR600917-52"/>
    </source>
</evidence>
<keyword evidence="3 10" id="KW-0812">Transmembrane</keyword>
<evidence type="ECO:0000256" key="1">
    <source>
        <dbReference type="ARBA" id="ARBA00004651"/>
    </source>
</evidence>
<keyword evidence="7" id="KW-0479">Metal-binding</keyword>
<dbReference type="Gene3D" id="3.40.720.10">
    <property type="entry name" value="Alkaline Phosphatase, subunit A"/>
    <property type="match status" value="1"/>
</dbReference>
<evidence type="ECO:0000313" key="13">
    <source>
        <dbReference type="Proteomes" id="UP000199492"/>
    </source>
</evidence>
<evidence type="ECO:0000313" key="12">
    <source>
        <dbReference type="EMBL" id="SDH25207.1"/>
    </source>
</evidence>
<comment type="PTM">
    <text evidence="9">The conversion to 3-oxoalanine (also known as C-formylglycine, FGly), of a serine or cysteine residue in prokaryotes and of a cysteine residue in eukaryotes, is critical for catalytic activity.</text>
</comment>
<evidence type="ECO:0000256" key="4">
    <source>
        <dbReference type="ARBA" id="ARBA00022989"/>
    </source>
</evidence>
<evidence type="ECO:0000256" key="5">
    <source>
        <dbReference type="ARBA" id="ARBA00023136"/>
    </source>
</evidence>
<feature type="binding site" evidence="8">
    <location>
        <position position="512"/>
    </location>
    <ligand>
        <name>Mn(2+)</name>
        <dbReference type="ChEBI" id="CHEBI:29035"/>
    </ligand>
</feature>
<keyword evidence="2" id="KW-1003">Cell membrane</keyword>
<keyword evidence="12" id="KW-0808">Transferase</keyword>
<keyword evidence="13" id="KW-1185">Reference proteome</keyword>
<dbReference type="InterPro" id="IPR000917">
    <property type="entry name" value="Sulfatase_N"/>
</dbReference>
<dbReference type="InterPro" id="IPR012160">
    <property type="entry name" value="LtaS-like"/>
</dbReference>
<feature type="transmembrane region" description="Helical" evidence="10">
    <location>
        <begin position="24"/>
        <end position="45"/>
    </location>
</feature>